<feature type="disulfide bond" description="Redox-active" evidence="4">
    <location>
        <begin position="170"/>
        <end position="176"/>
    </location>
</feature>
<dbReference type="CDD" id="cd02968">
    <property type="entry name" value="SCO"/>
    <property type="match status" value="1"/>
</dbReference>
<dbReference type="PANTHER" id="PTHR12151">
    <property type="entry name" value="ELECTRON TRANSPORT PROTIN SCO1/SENC FAMILY MEMBER"/>
    <property type="match status" value="1"/>
</dbReference>
<reference evidence="7 8" key="1">
    <citation type="submission" date="2020-08" db="EMBL/GenBank/DDBJ databases">
        <title>Genomic Encyclopedia of Type Strains, Phase IV (KMG-IV): sequencing the most valuable type-strain genomes for metagenomic binning, comparative biology and taxonomic classification.</title>
        <authorList>
            <person name="Goeker M."/>
        </authorList>
    </citation>
    <scope>NUCLEOTIDE SEQUENCE [LARGE SCALE GENOMIC DNA]</scope>
    <source>
        <strain evidence="7 8">DSM 103733</strain>
    </source>
</reference>
<keyword evidence="5" id="KW-0732">Signal</keyword>
<dbReference type="InterPro" id="IPR021647">
    <property type="entry name" value="CusF_Ec"/>
</dbReference>
<dbReference type="EMBL" id="JACHEK010000001">
    <property type="protein sequence ID" value="MBB6142620.1"/>
    <property type="molecule type" value="Genomic_DNA"/>
</dbReference>
<feature type="domain" description="Thioredoxin" evidence="6">
    <location>
        <begin position="132"/>
        <end position="295"/>
    </location>
</feature>
<dbReference type="GO" id="GO:0046872">
    <property type="term" value="F:metal ion binding"/>
    <property type="evidence" value="ECO:0007669"/>
    <property type="project" value="UniProtKB-KW"/>
</dbReference>
<dbReference type="Proteomes" id="UP000538666">
    <property type="component" value="Unassembled WGS sequence"/>
</dbReference>
<comment type="similarity">
    <text evidence="1">Belongs to the SCO1/2 family.</text>
</comment>
<evidence type="ECO:0000256" key="3">
    <source>
        <dbReference type="PIRSR" id="PIRSR603782-1"/>
    </source>
</evidence>
<dbReference type="Pfam" id="PF02630">
    <property type="entry name" value="SCO1-SenC"/>
    <property type="match status" value="1"/>
</dbReference>
<feature type="binding site" evidence="3">
    <location>
        <position position="176"/>
    </location>
    <ligand>
        <name>Cu cation</name>
        <dbReference type="ChEBI" id="CHEBI:23378"/>
    </ligand>
</feature>
<feature type="binding site" evidence="3">
    <location>
        <position position="170"/>
    </location>
    <ligand>
        <name>Cu cation</name>
        <dbReference type="ChEBI" id="CHEBI:23378"/>
    </ligand>
</feature>
<dbReference type="AlphaFoldDB" id="A0A841JNA7"/>
<evidence type="ECO:0000313" key="8">
    <source>
        <dbReference type="Proteomes" id="UP000538666"/>
    </source>
</evidence>
<gene>
    <name evidence="7" type="ORF">HNQ77_000558</name>
</gene>
<comment type="caution">
    <text evidence="7">The sequence shown here is derived from an EMBL/GenBank/DDBJ whole genome shotgun (WGS) entry which is preliminary data.</text>
</comment>
<dbReference type="SUPFAM" id="SSF52833">
    <property type="entry name" value="Thioredoxin-like"/>
    <property type="match status" value="1"/>
</dbReference>
<dbReference type="RefSeq" id="WP_050057822.1">
    <property type="nucleotide sequence ID" value="NZ_JACHEK010000001.1"/>
</dbReference>
<dbReference type="InterPro" id="IPR013766">
    <property type="entry name" value="Thioredoxin_domain"/>
</dbReference>
<protein>
    <submittedName>
        <fullName evidence="7">Protein SCO1/2</fullName>
    </submittedName>
</protein>
<evidence type="ECO:0000259" key="6">
    <source>
        <dbReference type="PROSITE" id="PS51352"/>
    </source>
</evidence>
<evidence type="ECO:0000313" key="7">
    <source>
        <dbReference type="EMBL" id="MBB6142620.1"/>
    </source>
</evidence>
<dbReference type="Pfam" id="PF11604">
    <property type="entry name" value="CusF_Ec"/>
    <property type="match status" value="1"/>
</dbReference>
<keyword evidence="3" id="KW-0479">Metal-binding</keyword>
<dbReference type="InterPro" id="IPR036249">
    <property type="entry name" value="Thioredoxin-like_sf"/>
</dbReference>
<accession>A0A841JNA7</accession>
<feature type="chain" id="PRO_5032590498" evidence="5">
    <location>
        <begin position="29"/>
        <end position="301"/>
    </location>
</feature>
<evidence type="ECO:0000256" key="5">
    <source>
        <dbReference type="SAM" id="SignalP"/>
    </source>
</evidence>
<evidence type="ECO:0000256" key="2">
    <source>
        <dbReference type="ARBA" id="ARBA00023008"/>
    </source>
</evidence>
<dbReference type="PANTHER" id="PTHR12151:SF25">
    <property type="entry name" value="LINALOOL DEHYDRATASE_ISOMERASE DOMAIN-CONTAINING PROTEIN"/>
    <property type="match status" value="1"/>
</dbReference>
<name>A0A841JNA7_9BACT</name>
<sequence>MSRSQRVDSWIYLRLLVFTLLMSSSAFAAQRYPAFGVVLKIPSPRTIVVSCAEIPHFMDAMEMTFAVADPGEIAALRQGMLIDFTLVADAGAPVAEHIRVHRYVDPNAEPLAVQRMEMLGKVLAPNDSKDLLAAGQAVPDFALTDQYGQPVKLSDFAGKTVAITFLYTRCPFANYCFRLSNNFGRIERRFADRMGKDLVLLSVTFDPQTDSPAVLKKYAATWKENTGGWYFLTGPVPEIRRVCHMFGMSVWSDEGMLAHSLHTAVIGHDGKLIANLDGNEFTAEQLGDLIQNVMDSGRASR</sequence>
<feature type="binding site" evidence="3">
    <location>
        <position position="259"/>
    </location>
    <ligand>
        <name>Cu cation</name>
        <dbReference type="ChEBI" id="CHEBI:23378"/>
    </ligand>
</feature>
<dbReference type="InterPro" id="IPR003782">
    <property type="entry name" value="SCO1/SenC"/>
</dbReference>
<keyword evidence="2 3" id="KW-0186">Copper</keyword>
<keyword evidence="4" id="KW-1015">Disulfide bond</keyword>
<proteinExistence type="inferred from homology"/>
<dbReference type="Gene3D" id="2.40.50.320">
    <property type="entry name" value="Copper binding periplasmic protein CusF"/>
    <property type="match status" value="1"/>
</dbReference>
<keyword evidence="8" id="KW-1185">Reference proteome</keyword>
<dbReference type="InterPro" id="IPR042230">
    <property type="entry name" value="CusF_sf"/>
</dbReference>
<evidence type="ECO:0000256" key="4">
    <source>
        <dbReference type="PIRSR" id="PIRSR603782-2"/>
    </source>
</evidence>
<evidence type="ECO:0000256" key="1">
    <source>
        <dbReference type="ARBA" id="ARBA00010996"/>
    </source>
</evidence>
<dbReference type="PROSITE" id="PS51352">
    <property type="entry name" value="THIOREDOXIN_2"/>
    <property type="match status" value="1"/>
</dbReference>
<organism evidence="7 8">
    <name type="scientific">Silvibacterium bohemicum</name>
    <dbReference type="NCBI Taxonomy" id="1577686"/>
    <lineage>
        <taxon>Bacteria</taxon>
        <taxon>Pseudomonadati</taxon>
        <taxon>Acidobacteriota</taxon>
        <taxon>Terriglobia</taxon>
        <taxon>Terriglobales</taxon>
        <taxon>Acidobacteriaceae</taxon>
        <taxon>Silvibacterium</taxon>
    </lineage>
</organism>
<feature type="signal peptide" evidence="5">
    <location>
        <begin position="1"/>
        <end position="28"/>
    </location>
</feature>
<dbReference type="Gene3D" id="3.40.30.10">
    <property type="entry name" value="Glutaredoxin"/>
    <property type="match status" value="1"/>
</dbReference>
<dbReference type="OrthoDB" id="115161at2"/>